<reference evidence="7" key="1">
    <citation type="journal article" date="2005" name="Nature">
        <title>Sequencing of Aspergillus nidulans and comparative analysis with A. fumigatus and A. oryzae.</title>
        <authorList>
            <person name="Galagan J.E."/>
            <person name="Calvo S.E."/>
            <person name="Cuomo C."/>
            <person name="Ma L.J."/>
            <person name="Wortman J.R."/>
            <person name="Batzoglou S."/>
            <person name="Lee S.I."/>
            <person name="Basturkmen M."/>
            <person name="Spevak C.C."/>
            <person name="Clutterbuck J."/>
            <person name="Kapitonov V."/>
            <person name="Jurka J."/>
            <person name="Scazzocchio C."/>
            <person name="Farman M."/>
            <person name="Butler J."/>
            <person name="Purcell S."/>
            <person name="Harris S."/>
            <person name="Braus G.H."/>
            <person name="Draht O."/>
            <person name="Busch S."/>
            <person name="D'Enfert C."/>
            <person name="Bouchier C."/>
            <person name="Goldman G.H."/>
            <person name="Bell-Pedersen D."/>
            <person name="Griffiths-Jones S."/>
            <person name="Doonan J.H."/>
            <person name="Yu J."/>
            <person name="Vienken K."/>
            <person name="Pain A."/>
            <person name="Freitag M."/>
            <person name="Selker E.U."/>
            <person name="Archer D.B."/>
            <person name="Penalva M.A."/>
            <person name="Oakley B.R."/>
            <person name="Momany M."/>
            <person name="Tanaka T."/>
            <person name="Kumagai T."/>
            <person name="Asai K."/>
            <person name="Machida M."/>
            <person name="Nierman W.C."/>
            <person name="Denning D.W."/>
            <person name="Caddick M."/>
            <person name="Hynes M."/>
            <person name="Paoletti M."/>
            <person name="Fischer R."/>
            <person name="Miller B."/>
            <person name="Dyer P."/>
            <person name="Sachs M.S."/>
            <person name="Osmani S.A."/>
            <person name="Birren B.W."/>
        </authorList>
    </citation>
    <scope>NUCLEOTIDE SEQUENCE [LARGE SCALE GENOMIC DNA]</scope>
    <source>
        <strain evidence="7">FGSC A4 / ATCC 38163 / CBS 112.46 / NRRL 194 / M139</strain>
    </source>
</reference>
<evidence type="ECO:0000256" key="2">
    <source>
        <dbReference type="ARBA" id="ARBA00022771"/>
    </source>
</evidence>
<keyword evidence="3" id="KW-0862">Zinc</keyword>
<dbReference type="InParanoid" id="Q5BF88"/>
<dbReference type="Pfam" id="PF00097">
    <property type="entry name" value="zf-C3HC4"/>
    <property type="match status" value="1"/>
</dbReference>
<protein>
    <recommendedName>
        <fullName evidence="5">RING-type domain-containing protein</fullName>
    </recommendedName>
</protein>
<keyword evidence="2 4" id="KW-0863">Zinc-finger</keyword>
<dbReference type="OMA" id="PMWQREA"/>
<dbReference type="InterPro" id="IPR001841">
    <property type="entry name" value="Znf_RING"/>
</dbReference>
<name>Q5BF88_EMENI</name>
<dbReference type="GO" id="GO:0008270">
    <property type="term" value="F:zinc ion binding"/>
    <property type="evidence" value="ECO:0007669"/>
    <property type="project" value="UniProtKB-KW"/>
</dbReference>
<dbReference type="InterPro" id="IPR018957">
    <property type="entry name" value="Znf_C3HC4_RING-type"/>
</dbReference>
<dbReference type="eggNOG" id="ENOG502S18D">
    <property type="taxonomic scope" value="Eukaryota"/>
</dbReference>
<proteinExistence type="predicted"/>
<dbReference type="OrthoDB" id="428577at2759"/>
<keyword evidence="1" id="KW-0479">Metal-binding</keyword>
<keyword evidence="7" id="KW-1185">Reference proteome</keyword>
<dbReference type="SUPFAM" id="SSF57850">
    <property type="entry name" value="RING/U-box"/>
    <property type="match status" value="1"/>
</dbReference>
<dbReference type="InterPro" id="IPR017907">
    <property type="entry name" value="Znf_RING_CS"/>
</dbReference>
<gene>
    <name evidence="6" type="ORF">ANIA_00792</name>
</gene>
<evidence type="ECO:0000313" key="6">
    <source>
        <dbReference type="EMBL" id="CBF88772.1"/>
    </source>
</evidence>
<dbReference type="RefSeq" id="XP_658396.1">
    <property type="nucleotide sequence ID" value="XM_653304.1"/>
</dbReference>
<dbReference type="PROSITE" id="PS00518">
    <property type="entry name" value="ZF_RING_1"/>
    <property type="match status" value="1"/>
</dbReference>
<feature type="domain" description="RING-type" evidence="5">
    <location>
        <begin position="557"/>
        <end position="587"/>
    </location>
</feature>
<accession>Q5BF88</accession>
<dbReference type="AlphaFoldDB" id="Q5BF88"/>
<evidence type="ECO:0000256" key="4">
    <source>
        <dbReference type="PROSITE-ProRule" id="PRU00175"/>
    </source>
</evidence>
<dbReference type="InterPro" id="IPR013083">
    <property type="entry name" value="Znf_RING/FYVE/PHD"/>
</dbReference>
<reference evidence="7" key="2">
    <citation type="journal article" date="2009" name="Fungal Genet. Biol.">
        <title>The 2008 update of the Aspergillus nidulans genome annotation: a community effort.</title>
        <authorList>
            <person name="Wortman J.R."/>
            <person name="Gilsenan J.M."/>
            <person name="Joardar V."/>
            <person name="Deegan J."/>
            <person name="Clutterbuck J."/>
            <person name="Andersen M.R."/>
            <person name="Archer D."/>
            <person name="Bencina M."/>
            <person name="Braus G."/>
            <person name="Coutinho P."/>
            <person name="von Dohren H."/>
            <person name="Doonan J."/>
            <person name="Driessen A.J."/>
            <person name="Durek P."/>
            <person name="Espeso E."/>
            <person name="Fekete E."/>
            <person name="Flipphi M."/>
            <person name="Estrada C.G."/>
            <person name="Geysens S."/>
            <person name="Goldman G."/>
            <person name="de Groot P.W."/>
            <person name="Hansen K."/>
            <person name="Harris S.D."/>
            <person name="Heinekamp T."/>
            <person name="Helmstaedt K."/>
            <person name="Henrissat B."/>
            <person name="Hofmann G."/>
            <person name="Homan T."/>
            <person name="Horio T."/>
            <person name="Horiuchi H."/>
            <person name="James S."/>
            <person name="Jones M."/>
            <person name="Karaffa L."/>
            <person name="Karanyi Z."/>
            <person name="Kato M."/>
            <person name="Keller N."/>
            <person name="Kelly D.E."/>
            <person name="Kiel J.A."/>
            <person name="Kim J.M."/>
            <person name="van der Klei I.J."/>
            <person name="Klis F.M."/>
            <person name="Kovalchuk A."/>
            <person name="Krasevec N."/>
            <person name="Kubicek C.P."/>
            <person name="Liu B."/>
            <person name="Maccabe A."/>
            <person name="Meyer V."/>
            <person name="Mirabito P."/>
            <person name="Miskei M."/>
            <person name="Mos M."/>
            <person name="Mullins J."/>
            <person name="Nelson D.R."/>
            <person name="Nielsen J."/>
            <person name="Oakley B.R."/>
            <person name="Osmani S.A."/>
            <person name="Pakula T."/>
            <person name="Paszewski A."/>
            <person name="Paulsen I."/>
            <person name="Pilsyk S."/>
            <person name="Pocsi I."/>
            <person name="Punt P.J."/>
            <person name="Ram A.F."/>
            <person name="Ren Q."/>
            <person name="Robellet X."/>
            <person name="Robson G."/>
            <person name="Seiboth B."/>
            <person name="van Solingen P."/>
            <person name="Specht T."/>
            <person name="Sun J."/>
            <person name="Taheri-Talesh N."/>
            <person name="Takeshita N."/>
            <person name="Ussery D."/>
            <person name="vanKuyk P.A."/>
            <person name="Visser H."/>
            <person name="van de Vondervoort P.J."/>
            <person name="de Vries R.P."/>
            <person name="Walton J."/>
            <person name="Xiang X."/>
            <person name="Xiong Y."/>
            <person name="Zeng A.P."/>
            <person name="Brandt B.W."/>
            <person name="Cornell M.J."/>
            <person name="van den Hondel C.A."/>
            <person name="Visser J."/>
            <person name="Oliver S.G."/>
            <person name="Turner G."/>
        </authorList>
    </citation>
    <scope>GENOME REANNOTATION</scope>
    <source>
        <strain evidence="7">FGSC A4 / ATCC 38163 / CBS 112.46 / NRRL 194 / M139</strain>
    </source>
</reference>
<dbReference type="Gene3D" id="3.30.40.10">
    <property type="entry name" value="Zinc/RING finger domain, C3HC4 (zinc finger)"/>
    <property type="match status" value="1"/>
</dbReference>
<evidence type="ECO:0000313" key="7">
    <source>
        <dbReference type="Proteomes" id="UP000000560"/>
    </source>
</evidence>
<dbReference type="HOGENOM" id="CLU_027438_1_1_1"/>
<dbReference type="KEGG" id="ani:ANIA_00792"/>
<dbReference type="PROSITE" id="PS50089">
    <property type="entry name" value="ZF_RING_2"/>
    <property type="match status" value="1"/>
</dbReference>
<dbReference type="Proteomes" id="UP000000560">
    <property type="component" value="Chromosome VIII"/>
</dbReference>
<accession>C8VQI4</accession>
<evidence type="ECO:0000256" key="1">
    <source>
        <dbReference type="ARBA" id="ARBA00022723"/>
    </source>
</evidence>
<evidence type="ECO:0000259" key="5">
    <source>
        <dbReference type="PROSITE" id="PS50089"/>
    </source>
</evidence>
<evidence type="ECO:0000256" key="3">
    <source>
        <dbReference type="ARBA" id="ARBA00022833"/>
    </source>
</evidence>
<sequence>MVHITVKGLEVEKDTAGSSSTSFDLPAETTLADLVRQIRERGYTAPEELARERDDGRRGRSYKPYAKYLLNHPTESLVVSGDCPSNYDERRINVHDTFLHFLSLQSPSKALSARLEGDQKILVDDRLELIFHRTLRMPDDDKIHPLPDSRGQFPLFNVEAFASQLPERITKRGGIFFPMWQREALWIQFSHSGGNTHYAIRVNIGHINVVSGLDIYEVSDKQDYLVVPGQQWLDGIAEAVGSGYTVEGQVSGKEKFGGIQIEVVPSYERDTHTFRCSTEQGRVKYAAEHDTPGDYALKDGDKVSMALKPSTYRGQARLCDFLDDGESFEETENLCLKSVYTMPAILAATSSNPVPSKGMVRFRGSSEEKQKSGLGGFGSGVSSLLGKLTSILNGVDLEYYDVAETIAETSDFLLNTRGGTLSGLGSRCAATEQSSKPITLREMGIAAGGKLMQEIVQDSSPKGIWNTARARLPNIHILQPSDFEAVTHIVPPKTPITTEEYIKAGIPFYAVEEDPDRRLDGSATLAGVKSISAMDNEVGVDEADTEFDPLKPKRIRPCNHQFCHMCVKAVAPAGKTSHDEQKRCPVCAAVVSHVAGFSAPMNLPGEETFKVEVPVAMLEVQDGRAAFESVVKMRL</sequence>
<dbReference type="GeneID" id="2876568"/>
<dbReference type="EMBL" id="BN001308">
    <property type="protein sequence ID" value="CBF88772.1"/>
    <property type="molecule type" value="Genomic_DNA"/>
</dbReference>
<organism evidence="6 7">
    <name type="scientific">Emericella nidulans (strain FGSC A4 / ATCC 38163 / CBS 112.46 / NRRL 194 / M139)</name>
    <name type="common">Aspergillus nidulans</name>
    <dbReference type="NCBI Taxonomy" id="227321"/>
    <lineage>
        <taxon>Eukaryota</taxon>
        <taxon>Fungi</taxon>
        <taxon>Dikarya</taxon>
        <taxon>Ascomycota</taxon>
        <taxon>Pezizomycotina</taxon>
        <taxon>Eurotiomycetes</taxon>
        <taxon>Eurotiomycetidae</taxon>
        <taxon>Eurotiales</taxon>
        <taxon>Aspergillaceae</taxon>
        <taxon>Aspergillus</taxon>
        <taxon>Aspergillus subgen. Nidulantes</taxon>
    </lineage>
</organism>